<dbReference type="Proteomes" id="UP001597187">
    <property type="component" value="Unassembled WGS sequence"/>
</dbReference>
<name>A0ABD6B1G0_9EURY</name>
<feature type="transmembrane region" description="Helical" evidence="1">
    <location>
        <begin position="6"/>
        <end position="27"/>
    </location>
</feature>
<keyword evidence="1" id="KW-0812">Transmembrane</keyword>
<keyword evidence="3" id="KW-1185">Reference proteome</keyword>
<evidence type="ECO:0000313" key="2">
    <source>
        <dbReference type="EMBL" id="MFD1515585.1"/>
    </source>
</evidence>
<organism evidence="2 3">
    <name type="scientific">Halomarina rubra</name>
    <dbReference type="NCBI Taxonomy" id="2071873"/>
    <lineage>
        <taxon>Archaea</taxon>
        <taxon>Methanobacteriati</taxon>
        <taxon>Methanobacteriota</taxon>
        <taxon>Stenosarchaea group</taxon>
        <taxon>Halobacteria</taxon>
        <taxon>Halobacteriales</taxon>
        <taxon>Natronomonadaceae</taxon>
        <taxon>Halomarina</taxon>
    </lineage>
</organism>
<evidence type="ECO:0000256" key="1">
    <source>
        <dbReference type="SAM" id="Phobius"/>
    </source>
</evidence>
<feature type="transmembrane region" description="Helical" evidence="1">
    <location>
        <begin position="69"/>
        <end position="90"/>
    </location>
</feature>
<sequence>MNGDLPLVALVFKTATLLLGGLVAVLAYRAYRTTRAEGLWLLAVGFGTVTIGAFAAGTLDQFANVDHGLAITVESGLTALGFGVIAYSLYRRE</sequence>
<dbReference type="AlphaFoldDB" id="A0ABD6B1G0"/>
<dbReference type="InterPro" id="IPR055943">
    <property type="entry name" value="DUF7521"/>
</dbReference>
<keyword evidence="1" id="KW-0472">Membrane</keyword>
<evidence type="ECO:0000313" key="3">
    <source>
        <dbReference type="Proteomes" id="UP001597187"/>
    </source>
</evidence>
<reference evidence="2 3" key="1">
    <citation type="journal article" date="2019" name="Int. J. Syst. Evol. Microbiol.">
        <title>The Global Catalogue of Microorganisms (GCM) 10K type strain sequencing project: providing services to taxonomists for standard genome sequencing and annotation.</title>
        <authorList>
            <consortium name="The Broad Institute Genomics Platform"/>
            <consortium name="The Broad Institute Genome Sequencing Center for Infectious Disease"/>
            <person name="Wu L."/>
            <person name="Ma J."/>
        </authorList>
    </citation>
    <scope>NUCLEOTIDE SEQUENCE [LARGE SCALE GENOMIC DNA]</scope>
    <source>
        <strain evidence="2 3">CGMCC 1.12563</strain>
    </source>
</reference>
<feature type="transmembrane region" description="Helical" evidence="1">
    <location>
        <begin position="39"/>
        <end position="57"/>
    </location>
</feature>
<protein>
    <submittedName>
        <fullName evidence="2">Uncharacterized protein</fullName>
    </submittedName>
</protein>
<dbReference type="RefSeq" id="WP_250875497.1">
    <property type="nucleotide sequence ID" value="NZ_JALXFV010000008.1"/>
</dbReference>
<dbReference type="Pfam" id="PF24365">
    <property type="entry name" value="DUF7521"/>
    <property type="match status" value="1"/>
</dbReference>
<accession>A0ABD6B1G0</accession>
<keyword evidence="1" id="KW-1133">Transmembrane helix</keyword>
<comment type="caution">
    <text evidence="2">The sequence shown here is derived from an EMBL/GenBank/DDBJ whole genome shotgun (WGS) entry which is preliminary data.</text>
</comment>
<dbReference type="EMBL" id="JBHUDC010000008">
    <property type="protein sequence ID" value="MFD1515585.1"/>
    <property type="molecule type" value="Genomic_DNA"/>
</dbReference>
<gene>
    <name evidence="2" type="ORF">ACFSBT_20090</name>
</gene>
<proteinExistence type="predicted"/>